<dbReference type="InterPro" id="IPR052168">
    <property type="entry name" value="Cytochrome_b561_oxidase"/>
</dbReference>
<keyword evidence="6 13" id="KW-0812">Transmembrane</keyword>
<evidence type="ECO:0000256" key="8">
    <source>
        <dbReference type="ARBA" id="ARBA00022982"/>
    </source>
</evidence>
<evidence type="ECO:0000256" key="12">
    <source>
        <dbReference type="ARBA" id="ARBA00037975"/>
    </source>
</evidence>
<feature type="domain" description="Cytochrome b561 bacterial/Ni-hydrogenase" evidence="14">
    <location>
        <begin position="7"/>
        <end position="172"/>
    </location>
</feature>
<dbReference type="GO" id="GO:0046872">
    <property type="term" value="F:metal ion binding"/>
    <property type="evidence" value="ECO:0007669"/>
    <property type="project" value="UniProtKB-KW"/>
</dbReference>
<evidence type="ECO:0000256" key="4">
    <source>
        <dbReference type="ARBA" id="ARBA00022475"/>
    </source>
</evidence>
<keyword evidence="8" id="KW-0249">Electron transport</keyword>
<comment type="similarity">
    <text evidence="12">Belongs to the cytochrome b561 family.</text>
</comment>
<keyword evidence="16" id="KW-1185">Reference proteome</keyword>
<comment type="subcellular location">
    <subcellularLocation>
        <location evidence="2">Cell membrane</location>
        <topology evidence="2">Multi-pass membrane protein</topology>
    </subcellularLocation>
</comment>
<evidence type="ECO:0000313" key="16">
    <source>
        <dbReference type="Proteomes" id="UP000528286"/>
    </source>
</evidence>
<evidence type="ECO:0000256" key="9">
    <source>
        <dbReference type="ARBA" id="ARBA00022989"/>
    </source>
</evidence>
<name>A0A7W6J7Q3_9HYPH</name>
<dbReference type="Proteomes" id="UP000528286">
    <property type="component" value="Unassembled WGS sequence"/>
</dbReference>
<evidence type="ECO:0000256" key="7">
    <source>
        <dbReference type="ARBA" id="ARBA00022723"/>
    </source>
</evidence>
<feature type="transmembrane region" description="Helical" evidence="13">
    <location>
        <begin position="90"/>
        <end position="120"/>
    </location>
</feature>
<proteinExistence type="inferred from homology"/>
<evidence type="ECO:0000256" key="10">
    <source>
        <dbReference type="ARBA" id="ARBA00023004"/>
    </source>
</evidence>
<keyword evidence="9 13" id="KW-1133">Transmembrane helix</keyword>
<dbReference type="InterPro" id="IPR016174">
    <property type="entry name" value="Di-haem_cyt_TM"/>
</dbReference>
<evidence type="ECO:0000256" key="2">
    <source>
        <dbReference type="ARBA" id="ARBA00004651"/>
    </source>
</evidence>
<feature type="transmembrane region" description="Helical" evidence="13">
    <location>
        <begin position="48"/>
        <end position="69"/>
    </location>
</feature>
<evidence type="ECO:0000259" key="14">
    <source>
        <dbReference type="Pfam" id="PF01292"/>
    </source>
</evidence>
<keyword evidence="4" id="KW-1003">Cell membrane</keyword>
<keyword evidence="7" id="KW-0479">Metal-binding</keyword>
<gene>
    <name evidence="15" type="ORF">GGR23_003560</name>
</gene>
<keyword evidence="5" id="KW-0349">Heme</keyword>
<dbReference type="SUPFAM" id="SSF81342">
    <property type="entry name" value="Transmembrane di-heme cytochromes"/>
    <property type="match status" value="1"/>
</dbReference>
<feature type="transmembrane region" description="Helical" evidence="13">
    <location>
        <begin position="140"/>
        <end position="161"/>
    </location>
</feature>
<organism evidence="15 16">
    <name type="scientific">Gellertiella hungarica</name>
    <dbReference type="NCBI Taxonomy" id="1572859"/>
    <lineage>
        <taxon>Bacteria</taxon>
        <taxon>Pseudomonadati</taxon>
        <taxon>Pseudomonadota</taxon>
        <taxon>Alphaproteobacteria</taxon>
        <taxon>Hyphomicrobiales</taxon>
        <taxon>Rhizobiaceae</taxon>
        <taxon>Gellertiella</taxon>
    </lineage>
</organism>
<evidence type="ECO:0000256" key="5">
    <source>
        <dbReference type="ARBA" id="ARBA00022617"/>
    </source>
</evidence>
<keyword evidence="3" id="KW-0813">Transport</keyword>
<evidence type="ECO:0000256" key="13">
    <source>
        <dbReference type="SAM" id="Phobius"/>
    </source>
</evidence>
<dbReference type="Pfam" id="PF01292">
    <property type="entry name" value="Ni_hydr_CYTB"/>
    <property type="match status" value="1"/>
</dbReference>
<comment type="cofactor">
    <cofactor evidence="1">
        <name>heme b</name>
        <dbReference type="ChEBI" id="CHEBI:60344"/>
    </cofactor>
</comment>
<keyword evidence="11 13" id="KW-0472">Membrane</keyword>
<dbReference type="PANTHER" id="PTHR30529:SF1">
    <property type="entry name" value="CYTOCHROME B561 HOMOLOG 2"/>
    <property type="match status" value="1"/>
</dbReference>
<dbReference type="RefSeq" id="WP_082657961.1">
    <property type="nucleotide sequence ID" value="NZ_JACIEZ010000008.1"/>
</dbReference>
<dbReference type="InterPro" id="IPR011577">
    <property type="entry name" value="Cyt_b561_bac/Ni-Hgenase"/>
</dbReference>
<protein>
    <submittedName>
        <fullName evidence="15">Cytochrome b561</fullName>
    </submittedName>
</protein>
<evidence type="ECO:0000256" key="11">
    <source>
        <dbReference type="ARBA" id="ARBA00023136"/>
    </source>
</evidence>
<evidence type="ECO:0000256" key="3">
    <source>
        <dbReference type="ARBA" id="ARBA00022448"/>
    </source>
</evidence>
<keyword evidence="10" id="KW-0408">Iron</keyword>
<dbReference type="GO" id="GO:0020037">
    <property type="term" value="F:heme binding"/>
    <property type="evidence" value="ECO:0007669"/>
    <property type="project" value="TreeGrafter"/>
</dbReference>
<dbReference type="PANTHER" id="PTHR30529">
    <property type="entry name" value="CYTOCHROME B561"/>
    <property type="match status" value="1"/>
</dbReference>
<evidence type="ECO:0000256" key="6">
    <source>
        <dbReference type="ARBA" id="ARBA00022692"/>
    </source>
</evidence>
<evidence type="ECO:0000313" key="15">
    <source>
        <dbReference type="EMBL" id="MBB4066345.1"/>
    </source>
</evidence>
<dbReference type="EMBL" id="JACIEZ010000008">
    <property type="protein sequence ID" value="MBB4066345.1"/>
    <property type="molecule type" value="Genomic_DNA"/>
</dbReference>
<feature type="transmembrane region" description="Helical" evidence="13">
    <location>
        <begin position="12"/>
        <end position="36"/>
    </location>
</feature>
<comment type="caution">
    <text evidence="15">The sequence shown here is derived from an EMBL/GenBank/DDBJ whole genome shotgun (WGS) entry which is preliminary data.</text>
</comment>
<accession>A0A7W6J7Q3</accession>
<dbReference type="GO" id="GO:0009055">
    <property type="term" value="F:electron transfer activity"/>
    <property type="evidence" value="ECO:0007669"/>
    <property type="project" value="InterPro"/>
</dbReference>
<sequence length="177" mass="19092">MKSRNDRYGGVAVTIHWLSAVAVFVAVGSGFAAAMAVDSADKARLLQLHVPMATAVLVLTVVRIAWWRLMDCKPGPVLGVPRWQERSARAVHALLYIILFLMLGSGIALLVVSGAGNALFGGYGTLPDFTQFAPRTAHGVGALLIVLLIAAHVGAALYHQFVRRDSILRRMWYARSG</sequence>
<reference evidence="15 16" key="1">
    <citation type="submission" date="2020-08" db="EMBL/GenBank/DDBJ databases">
        <title>Genomic Encyclopedia of Type Strains, Phase IV (KMG-IV): sequencing the most valuable type-strain genomes for metagenomic binning, comparative biology and taxonomic classification.</title>
        <authorList>
            <person name="Goeker M."/>
        </authorList>
    </citation>
    <scope>NUCLEOTIDE SEQUENCE [LARGE SCALE GENOMIC DNA]</scope>
    <source>
        <strain evidence="15 16">DSM 29853</strain>
    </source>
</reference>
<evidence type="ECO:0000256" key="1">
    <source>
        <dbReference type="ARBA" id="ARBA00001970"/>
    </source>
</evidence>
<dbReference type="GO" id="GO:0005886">
    <property type="term" value="C:plasma membrane"/>
    <property type="evidence" value="ECO:0007669"/>
    <property type="project" value="UniProtKB-SubCell"/>
</dbReference>
<dbReference type="GO" id="GO:0022904">
    <property type="term" value="P:respiratory electron transport chain"/>
    <property type="evidence" value="ECO:0007669"/>
    <property type="project" value="InterPro"/>
</dbReference>
<dbReference type="AlphaFoldDB" id="A0A7W6J7Q3"/>